<dbReference type="SUPFAM" id="SSF55781">
    <property type="entry name" value="GAF domain-like"/>
    <property type="match status" value="1"/>
</dbReference>
<dbReference type="Gene3D" id="3.30.450.40">
    <property type="match status" value="1"/>
</dbReference>
<evidence type="ECO:0000313" key="8">
    <source>
        <dbReference type="Proteomes" id="UP000297963"/>
    </source>
</evidence>
<accession>A0A1I3C5T0</accession>
<dbReference type="GO" id="GO:0003700">
    <property type="term" value="F:DNA-binding transcription factor activity"/>
    <property type="evidence" value="ECO:0007669"/>
    <property type="project" value="TreeGrafter"/>
</dbReference>
<dbReference type="SUPFAM" id="SSF51905">
    <property type="entry name" value="FAD/NAD(P)-binding domain"/>
    <property type="match status" value="1"/>
</dbReference>
<dbReference type="PROSITE" id="PS51078">
    <property type="entry name" value="ICLR_ED"/>
    <property type="match status" value="1"/>
</dbReference>
<dbReference type="Pfam" id="PF01494">
    <property type="entry name" value="FAD_binding_3"/>
    <property type="match status" value="1"/>
</dbReference>
<evidence type="ECO:0000313" key="7">
    <source>
        <dbReference type="Proteomes" id="UP000199681"/>
    </source>
</evidence>
<dbReference type="Gene3D" id="2.60.130.10">
    <property type="entry name" value="Aromatic compound dioxygenase"/>
    <property type="match status" value="1"/>
</dbReference>
<reference evidence="6 8" key="2">
    <citation type="submission" date="2019-03" db="EMBL/GenBank/DDBJ databases">
        <title>Genomics of glacier-inhabiting Cryobacterium strains.</title>
        <authorList>
            <person name="Liu Q."/>
            <person name="Xin Y.-H."/>
        </authorList>
    </citation>
    <scope>NUCLEOTIDE SEQUENCE [LARGE SCALE GENOMIC DNA]</scope>
    <source>
        <strain evidence="6 8">Hh34</strain>
    </source>
</reference>
<dbReference type="InterPro" id="IPR015889">
    <property type="entry name" value="Intradiol_dOase_core"/>
</dbReference>
<dbReference type="InterPro" id="IPR036388">
    <property type="entry name" value="WH-like_DNA-bd_sf"/>
</dbReference>
<dbReference type="PANTHER" id="PTHR30136">
    <property type="entry name" value="HELIX-TURN-HELIX TRANSCRIPTIONAL REGULATOR, ICLR FAMILY"/>
    <property type="match status" value="1"/>
</dbReference>
<dbReference type="GO" id="GO:0045892">
    <property type="term" value="P:negative regulation of DNA-templated transcription"/>
    <property type="evidence" value="ECO:0007669"/>
    <property type="project" value="TreeGrafter"/>
</dbReference>
<dbReference type="Proteomes" id="UP000297963">
    <property type="component" value="Unassembled WGS sequence"/>
</dbReference>
<dbReference type="AlphaFoldDB" id="A0A1I3C5T0"/>
<evidence type="ECO:0000256" key="1">
    <source>
        <dbReference type="ARBA" id="ARBA00023015"/>
    </source>
</evidence>
<dbReference type="InterPro" id="IPR050707">
    <property type="entry name" value="HTH_MetabolicPath_Reg"/>
</dbReference>
<keyword evidence="7" id="KW-1185">Reference proteome</keyword>
<evidence type="ECO:0000256" key="2">
    <source>
        <dbReference type="ARBA" id="ARBA00023125"/>
    </source>
</evidence>
<organism evidence="6 8">
    <name type="scientific">Cryobacterium levicorallinum</name>
    <dbReference type="NCBI Taxonomy" id="995038"/>
    <lineage>
        <taxon>Bacteria</taxon>
        <taxon>Bacillati</taxon>
        <taxon>Actinomycetota</taxon>
        <taxon>Actinomycetes</taxon>
        <taxon>Micrococcales</taxon>
        <taxon>Microbacteriaceae</taxon>
        <taxon>Cryobacterium</taxon>
    </lineage>
</organism>
<keyword evidence="1" id="KW-0805">Transcription regulation</keyword>
<dbReference type="Gene3D" id="3.30.9.10">
    <property type="entry name" value="D-Amino Acid Oxidase, subunit A, domain 2"/>
    <property type="match status" value="1"/>
</dbReference>
<dbReference type="Pfam" id="PF09339">
    <property type="entry name" value="HTH_IclR"/>
    <property type="match status" value="1"/>
</dbReference>
<feature type="domain" description="IclR-ED" evidence="4">
    <location>
        <begin position="88"/>
        <end position="300"/>
    </location>
</feature>
<dbReference type="InterPro" id="IPR036188">
    <property type="entry name" value="FAD/NAD-bd_sf"/>
</dbReference>
<keyword evidence="2" id="KW-0238">DNA-binding</keyword>
<reference evidence="5 7" key="1">
    <citation type="submission" date="2016-10" db="EMBL/GenBank/DDBJ databases">
        <authorList>
            <person name="Varghese N."/>
            <person name="Submissions S."/>
        </authorList>
    </citation>
    <scope>NUCLEOTIDE SEQUENCE [LARGE SCALE GENOMIC DNA]</scope>
    <source>
        <strain evidence="5 7">GMCC 1.11211</strain>
    </source>
</reference>
<evidence type="ECO:0000313" key="5">
    <source>
        <dbReference type="EMBL" id="SFH69850.1"/>
    </source>
</evidence>
<dbReference type="GO" id="GO:0003677">
    <property type="term" value="F:DNA binding"/>
    <property type="evidence" value="ECO:0007669"/>
    <property type="project" value="UniProtKB-KW"/>
</dbReference>
<dbReference type="SUPFAM" id="SSF54373">
    <property type="entry name" value="FAD-linked reductases, C-terminal domain"/>
    <property type="match status" value="1"/>
</dbReference>
<dbReference type="GO" id="GO:0071949">
    <property type="term" value="F:FAD binding"/>
    <property type="evidence" value="ECO:0007669"/>
    <property type="project" value="InterPro"/>
</dbReference>
<dbReference type="PANTHER" id="PTHR30136:SF24">
    <property type="entry name" value="HTH-TYPE TRANSCRIPTIONAL REPRESSOR ALLR"/>
    <property type="match status" value="1"/>
</dbReference>
<dbReference type="InterPro" id="IPR036390">
    <property type="entry name" value="WH_DNA-bd_sf"/>
</dbReference>
<dbReference type="PRINTS" id="PR00420">
    <property type="entry name" value="RNGMNOXGNASE"/>
</dbReference>
<proteinExistence type="predicted"/>
<sequence length="511" mass="56199">MSGKPARSRQPEGELALPVDDRSVAARLFAILDAFAAPAGATSLTLTLTAIAQRAGLPLSTTHRPVAEWVSWGGLSKHENGQDSLGMKLWELGVQTPTARNLRTIALPYLEDRYETTREHVHLAILDERDALYLEMLSGHHSIRLISRVGARLPLRSTGVGLVLLAHAPPDVVQRYLAASLERFLPRTVTEPEAVRKRLAEIRLTGIARMSKEMAAGSSSLAAPARPKRSTPRVTFVHDCEHHTIDADFVVGADGFHGICRASIPSEEITLFDRSYRYAWLGILADVAPASDELIYALHEDGFAMLSMRSPVVSRLYLQVDPADDIKNWSDGRIREALHARLGTPSWTLNEGPITDKSITPMRSFVVSRLAYGNVFLVGDAGHIVPPTGAKGLNSAISDVTQLASALTALIKPGTCPWKNHVNEWRPAHIHFSLFGTAFTQRLITQMYFPGDPLFALDPIYQSIASADARARLIGQYDHSLSVPEFTLGYTWDIVLTGPKFTWMESEEAHD</sequence>
<dbReference type="EMBL" id="SOFE01000022">
    <property type="protein sequence ID" value="TFB83263.1"/>
    <property type="molecule type" value="Genomic_DNA"/>
</dbReference>
<dbReference type="Gene3D" id="1.10.10.10">
    <property type="entry name" value="Winged helix-like DNA-binding domain superfamily/Winged helix DNA-binding domain"/>
    <property type="match status" value="1"/>
</dbReference>
<evidence type="ECO:0000259" key="4">
    <source>
        <dbReference type="PROSITE" id="PS51078"/>
    </source>
</evidence>
<dbReference type="SMART" id="SM00346">
    <property type="entry name" value="HTH_ICLR"/>
    <property type="match status" value="1"/>
</dbReference>
<dbReference type="SUPFAM" id="SSF46785">
    <property type="entry name" value="Winged helix' DNA-binding domain"/>
    <property type="match status" value="1"/>
</dbReference>
<protein>
    <submittedName>
        <fullName evidence="5">Transcriptional regulator, IclR family</fullName>
    </submittedName>
</protein>
<dbReference type="EMBL" id="FOPW01000012">
    <property type="protein sequence ID" value="SFH69850.1"/>
    <property type="molecule type" value="Genomic_DNA"/>
</dbReference>
<evidence type="ECO:0000313" key="6">
    <source>
        <dbReference type="EMBL" id="TFB83263.1"/>
    </source>
</evidence>
<name>A0A1I3C5T0_9MICO</name>
<keyword evidence="3" id="KW-0804">Transcription</keyword>
<dbReference type="Proteomes" id="UP000199681">
    <property type="component" value="Unassembled WGS sequence"/>
</dbReference>
<comment type="caution">
    <text evidence="6">The sequence shown here is derived from an EMBL/GenBank/DDBJ whole genome shotgun (WGS) entry which is preliminary data.</text>
</comment>
<dbReference type="InterPro" id="IPR029016">
    <property type="entry name" value="GAF-like_dom_sf"/>
</dbReference>
<dbReference type="STRING" id="995038.SAMN05216274_1127"/>
<dbReference type="InterPro" id="IPR005471">
    <property type="entry name" value="Tscrpt_reg_IclR_N"/>
</dbReference>
<dbReference type="GO" id="GO:0008199">
    <property type="term" value="F:ferric iron binding"/>
    <property type="evidence" value="ECO:0007669"/>
    <property type="project" value="InterPro"/>
</dbReference>
<evidence type="ECO:0000256" key="3">
    <source>
        <dbReference type="ARBA" id="ARBA00023163"/>
    </source>
</evidence>
<dbReference type="GO" id="GO:0016702">
    <property type="term" value="F:oxidoreductase activity, acting on single donors with incorporation of molecular oxygen, incorporation of two atoms of oxygen"/>
    <property type="evidence" value="ECO:0007669"/>
    <property type="project" value="InterPro"/>
</dbReference>
<gene>
    <name evidence="6" type="ORF">E3O11_10425</name>
    <name evidence="5" type="ORF">SAMN05216274_1127</name>
</gene>
<dbReference type="InterPro" id="IPR002938">
    <property type="entry name" value="FAD-bd"/>
</dbReference>
<dbReference type="SUPFAM" id="SSF49482">
    <property type="entry name" value="Aromatic compound dioxygenase"/>
    <property type="match status" value="1"/>
</dbReference>
<dbReference type="InterPro" id="IPR014757">
    <property type="entry name" value="Tscrpt_reg_IclR_C"/>
</dbReference>